<reference evidence="3 4" key="1">
    <citation type="journal article" date="2014" name="Genome Announc.">
        <title>Draft genome sequences of eight enterohepatic helicobacter species isolated from both laboratory and wild rodents.</title>
        <authorList>
            <person name="Sheh A."/>
            <person name="Shen Z."/>
            <person name="Fox J.G."/>
        </authorList>
    </citation>
    <scope>NUCLEOTIDE SEQUENCE [LARGE SCALE GENOMIC DNA]</scope>
    <source>
        <strain evidence="3 4">MIT 98-6810</strain>
    </source>
</reference>
<dbReference type="STRING" id="76936.BN2458_PEG1985"/>
<keyword evidence="1" id="KW-0472">Membrane</keyword>
<feature type="transmembrane region" description="Helical" evidence="1">
    <location>
        <begin position="101"/>
        <end position="120"/>
    </location>
</feature>
<feature type="transmembrane region" description="Helical" evidence="1">
    <location>
        <begin position="12"/>
        <end position="33"/>
    </location>
</feature>
<reference evidence="2" key="3">
    <citation type="submission" date="2015-11" db="EMBL/GenBank/DDBJ databases">
        <authorList>
            <person name="Zhang Y."/>
            <person name="Guo Z."/>
        </authorList>
    </citation>
    <scope>NUCLEOTIDE SEQUENCE</scope>
    <source>
        <strain evidence="2">1</strain>
    </source>
</reference>
<dbReference type="EMBL" id="JRPF02000003">
    <property type="protein sequence ID" value="TLD78864.1"/>
    <property type="molecule type" value="Genomic_DNA"/>
</dbReference>
<proteinExistence type="predicted"/>
<keyword evidence="4" id="KW-1185">Reference proteome</keyword>
<dbReference type="GeneID" id="78152096"/>
<keyword evidence="1" id="KW-0812">Transmembrane</keyword>
<feature type="transmembrane region" description="Helical" evidence="1">
    <location>
        <begin position="132"/>
        <end position="149"/>
    </location>
</feature>
<protein>
    <submittedName>
        <fullName evidence="2">Predicted membrane-associated</fullName>
    </submittedName>
</protein>
<sequence length="150" mass="17236">MRRNSSHKQTLLSILLFVGFYIYESIASMNIWLPPLVGVCLALFVRYDKQDNLYRFLAIIGYMVVIESENELPMGMLLALFLLLAFFVIPRIRIMFDSVRITRIACVILAYIGLLIASIATDILTGNTTPNVWILLYYAVCEIIIVMFMR</sequence>
<dbReference type="OrthoDB" id="5328612at2"/>
<dbReference type="Proteomes" id="UP000029925">
    <property type="component" value="Unassembled WGS sequence"/>
</dbReference>
<reference evidence="5" key="2">
    <citation type="submission" date="2015-11" db="EMBL/GenBank/DDBJ databases">
        <authorList>
            <person name="Anvar S.Y."/>
        </authorList>
    </citation>
    <scope>NUCLEOTIDE SEQUENCE [LARGE SCALE GENOMIC DNA]</scope>
</reference>
<keyword evidence="1" id="KW-1133">Transmembrane helix</keyword>
<dbReference type="EMBL" id="LN907858">
    <property type="protein sequence ID" value="CUU40868.1"/>
    <property type="molecule type" value="Genomic_DNA"/>
</dbReference>
<evidence type="ECO:0000313" key="4">
    <source>
        <dbReference type="Proteomes" id="UP000029925"/>
    </source>
</evidence>
<accession>A0A099UF08</accession>
<organism evidence="2 5">
    <name type="scientific">Helicobacter typhlonius</name>
    <dbReference type="NCBI Taxonomy" id="76936"/>
    <lineage>
        <taxon>Bacteria</taxon>
        <taxon>Pseudomonadati</taxon>
        <taxon>Campylobacterota</taxon>
        <taxon>Epsilonproteobacteria</taxon>
        <taxon>Campylobacterales</taxon>
        <taxon>Helicobacteraceae</taxon>
        <taxon>Helicobacter</taxon>
    </lineage>
</organism>
<feature type="transmembrane region" description="Helical" evidence="1">
    <location>
        <begin position="72"/>
        <end position="89"/>
    </location>
</feature>
<evidence type="ECO:0000313" key="5">
    <source>
        <dbReference type="Proteomes" id="UP000064525"/>
    </source>
</evidence>
<name>A0A099UF08_9HELI</name>
<dbReference type="AlphaFoldDB" id="A0A099UF08"/>
<dbReference type="RefSeq" id="WP_034325356.1">
    <property type="nucleotide sequence ID" value="NZ_CAJTQN010000001.1"/>
</dbReference>
<evidence type="ECO:0000313" key="2">
    <source>
        <dbReference type="EMBL" id="CUU40868.1"/>
    </source>
</evidence>
<dbReference type="Proteomes" id="UP000064525">
    <property type="component" value="Chromosome I"/>
</dbReference>
<evidence type="ECO:0000313" key="3">
    <source>
        <dbReference type="EMBL" id="TLD78864.1"/>
    </source>
</evidence>
<evidence type="ECO:0000256" key="1">
    <source>
        <dbReference type="SAM" id="Phobius"/>
    </source>
</evidence>
<gene>
    <name evidence="2" type="ORF">BN2458_PEG1985</name>
    <name evidence="3" type="ORF">LS75_003685</name>
</gene>
<dbReference type="KEGG" id="hty:BN2458_PEG1985"/>